<evidence type="ECO:0000313" key="2">
    <source>
        <dbReference type="EMBL" id="SAL86255.1"/>
    </source>
</evidence>
<feature type="region of interest" description="Disordered" evidence="1">
    <location>
        <begin position="53"/>
        <end position="75"/>
    </location>
</feature>
<gene>
    <name evidence="2" type="ORF">AWB67_07151</name>
</gene>
<evidence type="ECO:0000313" key="3">
    <source>
        <dbReference type="Proteomes" id="UP000054925"/>
    </source>
</evidence>
<name>A0A158KZ40_9BURK</name>
<organism evidence="2 3">
    <name type="scientific">Caballeronia terrestris</name>
    <dbReference type="NCBI Taxonomy" id="1226301"/>
    <lineage>
        <taxon>Bacteria</taxon>
        <taxon>Pseudomonadati</taxon>
        <taxon>Pseudomonadota</taxon>
        <taxon>Betaproteobacteria</taxon>
        <taxon>Burkholderiales</taxon>
        <taxon>Burkholderiaceae</taxon>
        <taxon>Caballeronia</taxon>
    </lineage>
</organism>
<keyword evidence="3" id="KW-1185">Reference proteome</keyword>
<comment type="caution">
    <text evidence="2">The sequence shown here is derived from an EMBL/GenBank/DDBJ whole genome shotgun (WGS) entry which is preliminary data.</text>
</comment>
<feature type="compositionally biased region" description="Basic and acidic residues" evidence="1">
    <location>
        <begin position="55"/>
        <end position="64"/>
    </location>
</feature>
<proteinExistence type="predicted"/>
<accession>A0A158KZ40</accession>
<reference evidence="2" key="1">
    <citation type="submission" date="2016-01" db="EMBL/GenBank/DDBJ databases">
        <authorList>
            <person name="Peeters C."/>
        </authorList>
    </citation>
    <scope>NUCLEOTIDE SEQUENCE [LARGE SCALE GENOMIC DNA]</scope>
    <source>
        <strain evidence="2">LMG 22937</strain>
    </source>
</reference>
<dbReference type="Proteomes" id="UP000054925">
    <property type="component" value="Unassembled WGS sequence"/>
</dbReference>
<sequence>METILGKARQAGTALRRMPCNGREPLQSIDGPDTSLQRSMRLHGASLADCKTPVRRTERKERGRSTMRLIPRPGA</sequence>
<dbReference type="EMBL" id="FCOL02000227">
    <property type="protein sequence ID" value="SAL86255.1"/>
    <property type="molecule type" value="Genomic_DNA"/>
</dbReference>
<protein>
    <submittedName>
        <fullName evidence="2">Uncharacterized protein</fullName>
    </submittedName>
</protein>
<feature type="region of interest" description="Disordered" evidence="1">
    <location>
        <begin position="1"/>
        <end position="34"/>
    </location>
</feature>
<dbReference type="AlphaFoldDB" id="A0A158KZ40"/>
<evidence type="ECO:0000256" key="1">
    <source>
        <dbReference type="SAM" id="MobiDB-lite"/>
    </source>
</evidence>